<evidence type="ECO:0000256" key="6">
    <source>
        <dbReference type="ARBA" id="ARBA00023065"/>
    </source>
</evidence>
<feature type="transmembrane region" description="Helical" evidence="8">
    <location>
        <begin position="350"/>
        <end position="369"/>
    </location>
</feature>
<dbReference type="RefSeq" id="WP_191760160.1">
    <property type="nucleotide sequence ID" value="NZ_VJXY01000033.1"/>
</dbReference>
<dbReference type="PANTHER" id="PTHR33650">
    <property type="entry name" value="CHLOROPLAST ENVELOPE MEMBRANE PROTEIN-RELATED"/>
    <property type="match status" value="1"/>
</dbReference>
<evidence type="ECO:0000313" key="9">
    <source>
        <dbReference type="EMBL" id="MBD6618931.1"/>
    </source>
</evidence>
<keyword evidence="3 8" id="KW-0812">Transmembrane</keyword>
<dbReference type="InterPro" id="IPR004282">
    <property type="entry name" value="CemA"/>
</dbReference>
<name>A0AA40VTV4_9NOST</name>
<protein>
    <recommendedName>
        <fullName evidence="8">Proton extrusion protein PxcA</fullName>
    </recommendedName>
</protein>
<comment type="function">
    <text evidence="8">Required for H(+) efflux immediately after light irradiation to form a rapid H(+) concentration gradient across the thylakoid membranes. Together with PxcL, contributes to transient H(+) uptake following dark to light transition.</text>
</comment>
<evidence type="ECO:0000256" key="2">
    <source>
        <dbReference type="ARBA" id="ARBA00022448"/>
    </source>
</evidence>
<dbReference type="GO" id="GO:0015078">
    <property type="term" value="F:proton transmembrane transporter activity"/>
    <property type="evidence" value="ECO:0007669"/>
    <property type="project" value="UniProtKB-UniRule"/>
</dbReference>
<dbReference type="HAMAP" id="MF_01308">
    <property type="entry name" value="CemA_PxcA"/>
    <property type="match status" value="1"/>
</dbReference>
<keyword evidence="6 8" id="KW-0406">Ion transport</keyword>
<dbReference type="AlphaFoldDB" id="A0AA40VTV4"/>
<keyword evidence="10" id="KW-1185">Reference proteome</keyword>
<evidence type="ECO:0000256" key="7">
    <source>
        <dbReference type="ARBA" id="ARBA00023136"/>
    </source>
</evidence>
<dbReference type="NCBIfam" id="NF002703">
    <property type="entry name" value="PRK02507.1-1"/>
    <property type="match status" value="1"/>
</dbReference>
<sequence>MKYSFFKRNIELLSQKLKENSRSLKQWYLDTPERALLEAYQAAQSIRNIEIQHFNNKKISPKSADYTKNVMSYWQGYLNKKLTIIKVKLAEFRLSRGIINISNSPLLEKLKFIDEVVEKYNIKDELISNSPVRQTSQPLQIEHNQVKKQPESSDINGVKVPPLTQKTGALPRSIGRTINKIKADFAPQAEEDFIRNYRISRSRTKTALRFLILLIIVPLLTQQISKQFLITPILDRIRGDNEIQIFLNSDMEVEALEKLKSFEEQLRFQYLLAQAPPLSSEVIKESVKNKAVEIAEEFRFKSNSAISNVFADLLSLVAFGVVIASSKREIVTVKLFLDNIVYGLSDSAKAFLIILFTDIFVGFHSPHGWEVVLETLAEHLGLPASRNAIFLFIATFPVILNTIFKYWIFRYLSRLSPSALATLKEMDE</sequence>
<comment type="caution">
    <text evidence="9">The sequence shown here is derived from an EMBL/GenBank/DDBJ whole genome shotgun (WGS) entry which is preliminary data.</text>
</comment>
<accession>A0AA40VTV4</accession>
<evidence type="ECO:0000256" key="3">
    <source>
        <dbReference type="ARBA" id="ARBA00022692"/>
    </source>
</evidence>
<feature type="transmembrane region" description="Helical" evidence="8">
    <location>
        <begin position="389"/>
        <end position="408"/>
    </location>
</feature>
<keyword evidence="5 8" id="KW-1133">Transmembrane helix</keyword>
<keyword evidence="7 8" id="KW-0472">Membrane</keyword>
<keyword evidence="8" id="KW-1003">Cell membrane</keyword>
<dbReference type="Proteomes" id="UP001165986">
    <property type="component" value="Unassembled WGS sequence"/>
</dbReference>
<dbReference type="Pfam" id="PF03040">
    <property type="entry name" value="CemA"/>
    <property type="match status" value="1"/>
</dbReference>
<feature type="transmembrane region" description="Helical" evidence="8">
    <location>
        <begin position="305"/>
        <end position="324"/>
    </location>
</feature>
<keyword evidence="2 8" id="KW-0813">Transport</keyword>
<reference evidence="9" key="1">
    <citation type="submission" date="2019-07" db="EMBL/GenBank/DDBJ databases">
        <title>Toxilogical consequences of a new and cryptic species of cyanobacteria (Komarekiella delphini-convector) recovered from the epidermis of a bottlenose dolphin and 1500 ft. in the air.</title>
        <authorList>
            <person name="Brown A.O."/>
            <person name="Dvorak P."/>
            <person name="Villanueva C.D."/>
            <person name="Foss A.J."/>
            <person name="Garvey A.D."/>
            <person name="Gibson Q.A."/>
            <person name="Johansen J.R."/>
            <person name="Casamatta D.A."/>
        </authorList>
    </citation>
    <scope>NUCLEOTIDE SEQUENCE</scope>
    <source>
        <strain evidence="9">SJRDD-AB1</strain>
    </source>
</reference>
<feature type="transmembrane region" description="Helical" evidence="8">
    <location>
        <begin position="207"/>
        <end position="225"/>
    </location>
</feature>
<proteinExistence type="inferred from homology"/>
<evidence type="ECO:0000256" key="5">
    <source>
        <dbReference type="ARBA" id="ARBA00022989"/>
    </source>
</evidence>
<evidence type="ECO:0000256" key="4">
    <source>
        <dbReference type="ARBA" id="ARBA00022781"/>
    </source>
</evidence>
<evidence type="ECO:0000256" key="8">
    <source>
        <dbReference type="HAMAP-Rule" id="MF_01308"/>
    </source>
</evidence>
<dbReference type="GO" id="GO:0005886">
    <property type="term" value="C:plasma membrane"/>
    <property type="evidence" value="ECO:0007669"/>
    <property type="project" value="UniProtKB-SubCell"/>
</dbReference>
<comment type="subcellular location">
    <subcellularLocation>
        <location evidence="8">Cell inner membrane</location>
        <topology evidence="8">Multi-pass membrane protein</topology>
    </subcellularLocation>
    <subcellularLocation>
        <location evidence="1">Membrane</location>
        <topology evidence="1">Multi-pass membrane protein</topology>
    </subcellularLocation>
</comment>
<keyword evidence="4 8" id="KW-0375">Hydrogen ion transport</keyword>
<comment type="similarity">
    <text evidence="8">Belongs to the CemA family.</text>
</comment>
<dbReference type="PANTHER" id="PTHR33650:SF2">
    <property type="entry name" value="CHLOROPLAST ENVELOPE MEMBRANE PROTEIN"/>
    <property type="match status" value="1"/>
</dbReference>
<gene>
    <name evidence="8 9" type="primary">pxcA</name>
    <name evidence="9" type="ORF">FNW02_24680</name>
</gene>
<keyword evidence="8" id="KW-0997">Cell inner membrane</keyword>
<evidence type="ECO:0000313" key="10">
    <source>
        <dbReference type="Proteomes" id="UP001165986"/>
    </source>
</evidence>
<organism evidence="9 10">
    <name type="scientific">Komarekiella delphini-convector SJRDD-AB1</name>
    <dbReference type="NCBI Taxonomy" id="2593771"/>
    <lineage>
        <taxon>Bacteria</taxon>
        <taxon>Bacillati</taxon>
        <taxon>Cyanobacteriota</taxon>
        <taxon>Cyanophyceae</taxon>
        <taxon>Nostocales</taxon>
        <taxon>Nostocaceae</taxon>
        <taxon>Komarekiella</taxon>
        <taxon>Komarekiella delphini-convector</taxon>
    </lineage>
</organism>
<dbReference type="EMBL" id="VJXY01000033">
    <property type="protein sequence ID" value="MBD6618931.1"/>
    <property type="molecule type" value="Genomic_DNA"/>
</dbReference>
<evidence type="ECO:0000256" key="1">
    <source>
        <dbReference type="ARBA" id="ARBA00004141"/>
    </source>
</evidence>